<dbReference type="OrthoDB" id="9810365at2"/>
<dbReference type="HAMAP" id="MF_02002">
    <property type="entry name" value="Ile_tRNA_synth_type1"/>
    <property type="match status" value="1"/>
</dbReference>
<evidence type="ECO:0000256" key="1">
    <source>
        <dbReference type="ARBA" id="ARBA00004496"/>
    </source>
</evidence>
<dbReference type="CDD" id="cd07960">
    <property type="entry name" value="Anticodon_Ia_Ile_BEm"/>
    <property type="match status" value="1"/>
</dbReference>
<dbReference type="Proteomes" id="UP000032414">
    <property type="component" value="Chromosome I"/>
</dbReference>
<dbReference type="SUPFAM" id="SSF52374">
    <property type="entry name" value="Nucleotidylyl transferase"/>
    <property type="match status" value="1"/>
</dbReference>
<dbReference type="InterPro" id="IPR002301">
    <property type="entry name" value="Ile-tRNA-ligase"/>
</dbReference>
<evidence type="ECO:0000256" key="13">
    <source>
        <dbReference type="ARBA" id="ARBA00048359"/>
    </source>
</evidence>
<reference evidence="20" key="1">
    <citation type="submission" date="2014-09" db="EMBL/GenBank/DDBJ databases">
        <authorList>
            <person name="Gomez-Valero L."/>
        </authorList>
    </citation>
    <scope>NUCLEOTIDE SEQUENCE [LARGE SCALE GENOMIC DNA]</scope>
    <source>
        <strain evidence="20">ATCC33218</strain>
    </source>
</reference>
<dbReference type="GO" id="GO:0005829">
    <property type="term" value="C:cytosol"/>
    <property type="evidence" value="ECO:0007669"/>
    <property type="project" value="TreeGrafter"/>
</dbReference>
<feature type="short sequence motif" description="'KMSKS' region" evidence="14">
    <location>
        <begin position="600"/>
        <end position="604"/>
    </location>
</feature>
<dbReference type="FunFam" id="3.40.50.620:FF:000042">
    <property type="entry name" value="Isoleucine--tRNA ligase"/>
    <property type="match status" value="1"/>
</dbReference>
<feature type="binding site" evidence="14">
    <location>
        <position position="918"/>
    </location>
    <ligand>
        <name>Zn(2+)</name>
        <dbReference type="ChEBI" id="CHEBI:29105"/>
    </ligand>
</feature>
<evidence type="ECO:0000259" key="17">
    <source>
        <dbReference type="Pfam" id="PF08264"/>
    </source>
</evidence>
<keyword evidence="9 14" id="KW-0067">ATP-binding</keyword>
<dbReference type="Gene3D" id="3.90.740.10">
    <property type="entry name" value="Valyl/Leucyl/Isoleucyl-tRNA synthetase, editing domain"/>
    <property type="match status" value="1"/>
</dbReference>
<comment type="subunit">
    <text evidence="3 14">Monomer.</text>
</comment>
<feature type="binding site" evidence="14">
    <location>
        <position position="898"/>
    </location>
    <ligand>
        <name>Zn(2+)</name>
        <dbReference type="ChEBI" id="CHEBI:29105"/>
    </ligand>
</feature>
<dbReference type="SUPFAM" id="SSF47323">
    <property type="entry name" value="Anticodon-binding domain of a subclass of class I aminoacyl-tRNA synthetases"/>
    <property type="match status" value="1"/>
</dbReference>
<feature type="domain" description="Aminoacyl-tRNA synthetase class Ia" evidence="15">
    <location>
        <begin position="27"/>
        <end position="638"/>
    </location>
</feature>
<dbReference type="InterPro" id="IPR002300">
    <property type="entry name" value="aa-tRNA-synth_Ia"/>
</dbReference>
<evidence type="ECO:0000256" key="14">
    <source>
        <dbReference type="HAMAP-Rule" id="MF_02002"/>
    </source>
</evidence>
<dbReference type="FunFam" id="1.10.730.20:FF:000001">
    <property type="entry name" value="Isoleucine--tRNA ligase"/>
    <property type="match status" value="1"/>
</dbReference>
<comment type="subcellular location">
    <subcellularLocation>
        <location evidence="1 14">Cytoplasm</location>
    </subcellularLocation>
</comment>
<dbReference type="GO" id="GO:0002161">
    <property type="term" value="F:aminoacyl-tRNA deacylase activity"/>
    <property type="evidence" value="ECO:0007669"/>
    <property type="project" value="InterPro"/>
</dbReference>
<evidence type="ECO:0000256" key="5">
    <source>
        <dbReference type="ARBA" id="ARBA00022598"/>
    </source>
</evidence>
<keyword evidence="10 14" id="KW-0648">Protein biosynthesis</keyword>
<dbReference type="InterPro" id="IPR014729">
    <property type="entry name" value="Rossmann-like_a/b/a_fold"/>
</dbReference>
<dbReference type="InterPro" id="IPR013155">
    <property type="entry name" value="M/V/L/I-tRNA-synth_anticd-bd"/>
</dbReference>
<dbReference type="PRINTS" id="PR00984">
    <property type="entry name" value="TRNASYNTHILE"/>
</dbReference>
<dbReference type="PANTHER" id="PTHR42765:SF1">
    <property type="entry name" value="ISOLEUCINE--TRNA LIGASE, MITOCHONDRIAL"/>
    <property type="match status" value="1"/>
</dbReference>
<dbReference type="PANTHER" id="PTHR42765">
    <property type="entry name" value="SOLEUCYL-TRNA SYNTHETASE"/>
    <property type="match status" value="1"/>
</dbReference>
<dbReference type="InterPro" id="IPR050081">
    <property type="entry name" value="Ile-tRNA_ligase"/>
</dbReference>
<gene>
    <name evidence="14 18" type="primary">ileS</name>
    <name evidence="18" type="ORF">LMI_1202</name>
    <name evidence="19" type="ORF">SAMN02982997_00094</name>
</gene>
<dbReference type="EMBL" id="FMVN01000001">
    <property type="protein sequence ID" value="SCX80404.1"/>
    <property type="molecule type" value="Genomic_DNA"/>
</dbReference>
<comment type="function">
    <text evidence="12 14">Catalyzes the attachment of isoleucine to tRNA(Ile). As IleRS can inadvertently accommodate and process structurally similar amino acids such as valine, to avoid such errors it has two additional distinct tRNA(Ile)-dependent editing activities. One activity is designated as 'pretransfer' editing and involves the hydrolysis of activated Val-AMP. The other activity is designated 'posttransfer' editing and involves deacylation of mischarged Val-tRNA(Ile).</text>
</comment>
<proteinExistence type="inferred from homology"/>
<dbReference type="InterPro" id="IPR033708">
    <property type="entry name" value="Anticodon_Ile_BEm"/>
</dbReference>
<feature type="binding site" evidence="14">
    <location>
        <position position="915"/>
    </location>
    <ligand>
        <name>Zn(2+)</name>
        <dbReference type="ChEBI" id="CHEBI:29105"/>
    </ligand>
</feature>
<sequence>MAEYKDTLNLPDTSFPMKANLAQREPQMLAYWESKSIYEKIRQASKDLKRFVLHDGPPYANGHLHCGHALNKILKDIITKSRALSGFDAPFVPGWDCHGLPIELNVEKKVGKAGMKISASEFRTKCREYAASQIDIQREEFKRLGVFGDWQHPYVTMDYSYEANIIRALGKVIENGHLQQGFKPVHWCIECGSALAEAEVEYEDKTSPSIDVAFYAVKPQEILTLIAGGLPVKSVIVPIWTTTPWTLPANEAVCLHPEYEYVLIDAGDNYFLLSNDLLAPVMARYGIKDYDIVGKAKGQSFEKIALKHPFNEREVPIILGEHITTDSGTGCVHTAPAHGPEDYQVGQVYNLPLINPVMINGCYANDVPLLAGLSVLKGNDKIIELLRERHVLLHLESIRHSYPHCWRHKTPMIFLATPQWFIAMDQNGLRQAIKAEIEKVNWVPDWGKARIATMVDTRPDWCISRQRAWGTPMPLFVHKATRELHPKTVELIEKIAFKVEQRGIDAWFDLDIAQFLGVDADEYEKINDTLDVWFDSGVSHYCVLKQNEALGLPADVYFEGSDQHRGWFNSSLTTAVAIYGYAPFKTVLTHGYTVDAEGKKLSKSKGNYIALDKLVAQHGADILRLWVASTDYRHEVSISEEIIKRNADAYRRIRNTARFLLANLFDFIPEKHTLDESKLVELDRWAIKRCQDLQEEIKEAYKNYSFHVIYQKIHNFCAVDMGSFYLDVIKDRQYTTPKDSLARRSCQTAMYYIVHALTRWLAPILSFTADEIWQFIPGLKSESVFLEQWYEKWPQIQDVDMPFWQQLQTVRDEVNKALESKRKEGTIGSALAAEVTVYAGESLFTLLSKLGEELRFVFITSSAIVKPISQCNAEALRNGELDLAVSVRASDHEKCSRCWHRREEVGSDPEYPELCHRCIGNISGRDEVRHFA</sequence>
<dbReference type="PATRIC" id="fig|451.8.peg.1791"/>
<accession>A0A098GDG1</accession>
<dbReference type="InterPro" id="IPR009008">
    <property type="entry name" value="Val/Leu/Ile-tRNA-synth_edit"/>
</dbReference>
<evidence type="ECO:0000313" key="19">
    <source>
        <dbReference type="EMBL" id="SCX80404.1"/>
    </source>
</evidence>
<evidence type="ECO:0000313" key="21">
    <source>
        <dbReference type="Proteomes" id="UP000182998"/>
    </source>
</evidence>
<dbReference type="InterPro" id="IPR001412">
    <property type="entry name" value="aa-tRNA-synth_I_CS"/>
</dbReference>
<dbReference type="GO" id="GO:0000049">
    <property type="term" value="F:tRNA binding"/>
    <property type="evidence" value="ECO:0007669"/>
    <property type="project" value="InterPro"/>
</dbReference>
<comment type="cofactor">
    <cofactor evidence="14">
        <name>Zn(2+)</name>
        <dbReference type="ChEBI" id="CHEBI:29105"/>
    </cofactor>
    <text evidence="14">Binds 1 zinc ion per subunit.</text>
</comment>
<evidence type="ECO:0000313" key="20">
    <source>
        <dbReference type="Proteomes" id="UP000032414"/>
    </source>
</evidence>
<name>A0A098GDG1_LEGMI</name>
<keyword evidence="4 14" id="KW-0963">Cytoplasm</keyword>
<dbReference type="GO" id="GO:0005524">
    <property type="term" value="F:ATP binding"/>
    <property type="evidence" value="ECO:0007669"/>
    <property type="project" value="UniProtKB-UniRule"/>
</dbReference>
<dbReference type="PROSITE" id="PS00178">
    <property type="entry name" value="AA_TRNA_LIGASE_I"/>
    <property type="match status" value="1"/>
</dbReference>
<dbReference type="GO" id="GO:0004822">
    <property type="term" value="F:isoleucine-tRNA ligase activity"/>
    <property type="evidence" value="ECO:0007669"/>
    <property type="project" value="UniProtKB-UniRule"/>
</dbReference>
<dbReference type="AlphaFoldDB" id="A0A098GDG1"/>
<comment type="catalytic activity">
    <reaction evidence="13 14">
        <text>tRNA(Ile) + L-isoleucine + ATP = L-isoleucyl-tRNA(Ile) + AMP + diphosphate</text>
        <dbReference type="Rhea" id="RHEA:11060"/>
        <dbReference type="Rhea" id="RHEA-COMP:9666"/>
        <dbReference type="Rhea" id="RHEA-COMP:9695"/>
        <dbReference type="ChEBI" id="CHEBI:30616"/>
        <dbReference type="ChEBI" id="CHEBI:33019"/>
        <dbReference type="ChEBI" id="CHEBI:58045"/>
        <dbReference type="ChEBI" id="CHEBI:78442"/>
        <dbReference type="ChEBI" id="CHEBI:78528"/>
        <dbReference type="ChEBI" id="CHEBI:456215"/>
        <dbReference type="EC" id="6.1.1.5"/>
    </reaction>
</comment>
<organism evidence="18 20">
    <name type="scientific">Legionella micdadei</name>
    <name type="common">Tatlockia micdadei</name>
    <dbReference type="NCBI Taxonomy" id="451"/>
    <lineage>
        <taxon>Bacteria</taxon>
        <taxon>Pseudomonadati</taxon>
        <taxon>Pseudomonadota</taxon>
        <taxon>Gammaproteobacteria</taxon>
        <taxon>Legionellales</taxon>
        <taxon>Legionellaceae</taxon>
        <taxon>Legionella</taxon>
    </lineage>
</organism>
<keyword evidence="7 14" id="KW-0547">Nucleotide-binding</keyword>
<dbReference type="HOGENOM" id="CLU_001493_7_1_6"/>
<evidence type="ECO:0000256" key="10">
    <source>
        <dbReference type="ARBA" id="ARBA00022917"/>
    </source>
</evidence>
<dbReference type="InterPro" id="IPR010663">
    <property type="entry name" value="Znf_FPG/IleRS"/>
</dbReference>
<keyword evidence="11 14" id="KW-0030">Aminoacyl-tRNA synthetase</keyword>
<evidence type="ECO:0000256" key="11">
    <source>
        <dbReference type="ARBA" id="ARBA00023146"/>
    </source>
</evidence>
<evidence type="ECO:0000256" key="7">
    <source>
        <dbReference type="ARBA" id="ARBA00022741"/>
    </source>
</evidence>
<feature type="short sequence motif" description="'HIGH' region" evidence="14">
    <location>
        <begin position="58"/>
        <end position="68"/>
    </location>
</feature>
<evidence type="ECO:0000259" key="15">
    <source>
        <dbReference type="Pfam" id="PF00133"/>
    </source>
</evidence>
<evidence type="ECO:0000256" key="6">
    <source>
        <dbReference type="ARBA" id="ARBA00022723"/>
    </source>
</evidence>
<evidence type="ECO:0000256" key="3">
    <source>
        <dbReference type="ARBA" id="ARBA00011245"/>
    </source>
</evidence>
<feature type="binding site" evidence="14">
    <location>
        <position position="895"/>
    </location>
    <ligand>
        <name>Zn(2+)</name>
        <dbReference type="ChEBI" id="CHEBI:29105"/>
    </ligand>
</feature>
<dbReference type="GO" id="GO:0006428">
    <property type="term" value="P:isoleucyl-tRNA aminoacylation"/>
    <property type="evidence" value="ECO:0007669"/>
    <property type="project" value="UniProtKB-UniRule"/>
</dbReference>
<dbReference type="InterPro" id="IPR009080">
    <property type="entry name" value="tRNAsynth_Ia_anticodon-bd"/>
</dbReference>
<dbReference type="Gene3D" id="3.40.50.620">
    <property type="entry name" value="HUPs"/>
    <property type="match status" value="2"/>
</dbReference>
<keyword evidence="5 14" id="KW-0436">Ligase</keyword>
<dbReference type="FunFam" id="3.40.50.620:FF:000048">
    <property type="entry name" value="Isoleucine--tRNA ligase"/>
    <property type="match status" value="1"/>
</dbReference>
<reference evidence="19 21" key="3">
    <citation type="submission" date="2016-10" db="EMBL/GenBank/DDBJ databases">
        <authorList>
            <person name="Varghese N."/>
            <person name="Submissions S."/>
        </authorList>
    </citation>
    <scope>NUCLEOTIDE SEQUENCE [LARGE SCALE GENOMIC DNA]</scope>
    <source>
        <strain evidence="19 21">ATCC 33218</strain>
    </source>
</reference>
<evidence type="ECO:0000259" key="16">
    <source>
        <dbReference type="Pfam" id="PF06827"/>
    </source>
</evidence>
<evidence type="ECO:0000256" key="4">
    <source>
        <dbReference type="ARBA" id="ARBA00022490"/>
    </source>
</evidence>
<dbReference type="KEGG" id="tmc:LMI_1202"/>
<feature type="binding site" evidence="14">
    <location>
        <position position="603"/>
    </location>
    <ligand>
        <name>ATP</name>
        <dbReference type="ChEBI" id="CHEBI:30616"/>
    </ligand>
</feature>
<dbReference type="Proteomes" id="UP000182998">
    <property type="component" value="Unassembled WGS sequence"/>
</dbReference>
<feature type="domain" description="Zinc finger FPG/IleRS-type" evidence="16">
    <location>
        <begin position="893"/>
        <end position="919"/>
    </location>
</feature>
<evidence type="ECO:0000256" key="2">
    <source>
        <dbReference type="ARBA" id="ARBA00006887"/>
    </source>
</evidence>
<comment type="similarity">
    <text evidence="2 14">Belongs to the class-I aminoacyl-tRNA synthetase family. IleS type 1 subfamily.</text>
</comment>
<keyword evidence="6 14" id="KW-0479">Metal-binding</keyword>
<feature type="domain" description="Methionyl/Valyl/Leucyl/Isoleucyl-tRNA synthetase anticodon-binding" evidence="17">
    <location>
        <begin position="683"/>
        <end position="836"/>
    </location>
</feature>
<dbReference type="InterPro" id="IPR023585">
    <property type="entry name" value="Ile-tRNA-ligase_type1"/>
</dbReference>
<evidence type="ECO:0000256" key="8">
    <source>
        <dbReference type="ARBA" id="ARBA00022833"/>
    </source>
</evidence>
<dbReference type="GO" id="GO:0008270">
    <property type="term" value="F:zinc ion binding"/>
    <property type="evidence" value="ECO:0007669"/>
    <property type="project" value="UniProtKB-UniRule"/>
</dbReference>
<reference evidence="18" key="2">
    <citation type="submission" date="2014-09" db="EMBL/GenBank/DDBJ databases">
        <authorList>
            <person name="GOMEZ-VALERO Laura"/>
        </authorList>
    </citation>
    <scope>NUCLEOTIDE SEQUENCE</scope>
    <source>
        <strain evidence="18">ATCC33218</strain>
    </source>
</reference>
<evidence type="ECO:0000256" key="9">
    <source>
        <dbReference type="ARBA" id="ARBA00022840"/>
    </source>
</evidence>
<evidence type="ECO:0000256" key="12">
    <source>
        <dbReference type="ARBA" id="ARBA00025217"/>
    </source>
</evidence>
<evidence type="ECO:0000313" key="18">
    <source>
        <dbReference type="EMBL" id="CEG60514.1"/>
    </source>
</evidence>
<dbReference type="STRING" id="451.B6N58_09500"/>
<dbReference type="Gene3D" id="1.10.730.20">
    <property type="match status" value="1"/>
</dbReference>
<dbReference type="Pfam" id="PF00133">
    <property type="entry name" value="tRNA-synt_1"/>
    <property type="match status" value="1"/>
</dbReference>
<dbReference type="SUPFAM" id="SSF50677">
    <property type="entry name" value="ValRS/IleRS/LeuRS editing domain"/>
    <property type="match status" value="1"/>
</dbReference>
<protein>
    <recommendedName>
        <fullName evidence="14">Isoleucine--tRNA ligase</fullName>
        <ecNumber evidence="14">6.1.1.5</ecNumber>
    </recommendedName>
    <alternativeName>
        <fullName evidence="14">Isoleucyl-tRNA synthetase</fullName>
        <shortName evidence="14">IleRS</shortName>
    </alternativeName>
</protein>
<dbReference type="EC" id="6.1.1.5" evidence="14"/>
<dbReference type="EMBL" id="LN614830">
    <property type="protein sequence ID" value="CEG60514.1"/>
    <property type="molecule type" value="Genomic_DNA"/>
</dbReference>
<keyword evidence="8 14" id="KW-0862">Zinc</keyword>
<dbReference type="Pfam" id="PF08264">
    <property type="entry name" value="Anticodon_1"/>
    <property type="match status" value="1"/>
</dbReference>
<keyword evidence="21" id="KW-1185">Reference proteome</keyword>
<comment type="domain">
    <text evidence="14">IleRS has two distinct active sites: one for aminoacylation and one for editing. The misactivated valine is translocated from the active site to the editing site, which sterically excludes the correctly activated isoleucine. The single editing site contains two valyl binding pockets, one specific for each substrate (Val-AMP or Val-tRNA(Ile)).</text>
</comment>
<dbReference type="NCBIfam" id="TIGR00392">
    <property type="entry name" value="ileS"/>
    <property type="match status" value="1"/>
</dbReference>
<dbReference type="RefSeq" id="WP_045098915.1">
    <property type="nucleotide sequence ID" value="NZ_CP020614.1"/>
</dbReference>
<feature type="binding site" evidence="14">
    <location>
        <position position="559"/>
    </location>
    <ligand>
        <name>L-isoleucyl-5'-AMP</name>
        <dbReference type="ChEBI" id="CHEBI:178002"/>
    </ligand>
</feature>
<dbReference type="Pfam" id="PF06827">
    <property type="entry name" value="zf-FPG_IleRS"/>
    <property type="match status" value="1"/>
</dbReference>